<dbReference type="SMR" id="A0A543IVN2"/>
<dbReference type="SFLD" id="SFLDG01020">
    <property type="entry name" value="Terpene_Cyclase_Like_2"/>
    <property type="match status" value="1"/>
</dbReference>
<dbReference type="GO" id="GO:0046872">
    <property type="term" value="F:metal ion binding"/>
    <property type="evidence" value="ECO:0007669"/>
    <property type="project" value="UniProtKB-KW"/>
</dbReference>
<proteinExistence type="inferred from homology"/>
<dbReference type="PANTHER" id="PTHR35201">
    <property type="entry name" value="TERPENE SYNTHASE"/>
    <property type="match status" value="1"/>
</dbReference>
<dbReference type="SUPFAM" id="SSF48576">
    <property type="entry name" value="Terpenoid synthases"/>
    <property type="match status" value="1"/>
</dbReference>
<gene>
    <name evidence="3" type="ORF">FHX40_1300</name>
</gene>
<comment type="similarity">
    <text evidence="2">Belongs to the terpene synthase family.</text>
</comment>
<dbReference type="Gene3D" id="1.10.600.10">
    <property type="entry name" value="Farnesyl Diphosphate Synthase"/>
    <property type="match status" value="1"/>
</dbReference>
<keyword evidence="2" id="KW-0460">Magnesium</keyword>
<dbReference type="Pfam" id="PF19086">
    <property type="entry name" value="Terpene_syn_C_2"/>
    <property type="match status" value="1"/>
</dbReference>
<evidence type="ECO:0000313" key="4">
    <source>
        <dbReference type="Proteomes" id="UP000319213"/>
    </source>
</evidence>
<evidence type="ECO:0000313" key="3">
    <source>
        <dbReference type="EMBL" id="TQM74620.1"/>
    </source>
</evidence>
<dbReference type="SFLD" id="SFLDS00005">
    <property type="entry name" value="Isoprenoid_Synthase_Type_I"/>
    <property type="match status" value="1"/>
</dbReference>
<keyword evidence="4" id="KW-1185">Reference proteome</keyword>
<keyword evidence="2" id="KW-0479">Metal-binding</keyword>
<dbReference type="Proteomes" id="UP000319213">
    <property type="component" value="Unassembled WGS sequence"/>
</dbReference>
<dbReference type="RefSeq" id="WP_142258766.1">
    <property type="nucleotide sequence ID" value="NZ_BMPV01000003.1"/>
</dbReference>
<dbReference type="PANTHER" id="PTHR35201:SF4">
    <property type="entry name" value="BETA-PINACENE SYNTHASE-RELATED"/>
    <property type="match status" value="1"/>
</dbReference>
<dbReference type="OrthoDB" id="2989600at2"/>
<dbReference type="EC" id="4.2.3.-" evidence="2"/>
<name>A0A543IVN2_9ACTN</name>
<dbReference type="InterPro" id="IPR008949">
    <property type="entry name" value="Isoprenoid_synthase_dom_sf"/>
</dbReference>
<dbReference type="EMBL" id="VFPQ01000001">
    <property type="protein sequence ID" value="TQM74620.1"/>
    <property type="molecule type" value="Genomic_DNA"/>
</dbReference>
<protein>
    <recommendedName>
        <fullName evidence="2">Terpene synthase</fullName>
        <ecNumber evidence="2">4.2.3.-</ecNumber>
    </recommendedName>
</protein>
<comment type="cofactor">
    <cofactor evidence="2">
        <name>Mg(2+)</name>
        <dbReference type="ChEBI" id="CHEBI:18420"/>
    </cofactor>
</comment>
<accession>A0A543IVN2</accession>
<dbReference type="InterPro" id="IPR034686">
    <property type="entry name" value="Terpene_cyclase-like_2"/>
</dbReference>
<dbReference type="AlphaFoldDB" id="A0A543IVN2"/>
<dbReference type="GO" id="GO:0010333">
    <property type="term" value="F:terpene synthase activity"/>
    <property type="evidence" value="ECO:0007669"/>
    <property type="project" value="InterPro"/>
</dbReference>
<comment type="caution">
    <text evidence="3">The sequence shown here is derived from an EMBL/GenBank/DDBJ whole genome shotgun (WGS) entry which is preliminary data.</text>
</comment>
<reference evidence="3 4" key="1">
    <citation type="submission" date="2019-06" db="EMBL/GenBank/DDBJ databases">
        <title>Sequencing the genomes of 1000 actinobacteria strains.</title>
        <authorList>
            <person name="Klenk H.-P."/>
        </authorList>
    </citation>
    <scope>NUCLEOTIDE SEQUENCE [LARGE SCALE GENOMIC DNA]</scope>
    <source>
        <strain evidence="3 4">DSM 43186</strain>
    </source>
</reference>
<keyword evidence="1 2" id="KW-0456">Lyase</keyword>
<evidence type="ECO:0000256" key="2">
    <source>
        <dbReference type="RuleBase" id="RU366034"/>
    </source>
</evidence>
<evidence type="ECO:0000256" key="1">
    <source>
        <dbReference type="ARBA" id="ARBA00023239"/>
    </source>
</evidence>
<sequence>MTATQGRTAVSLQIPSIPCPFPSEINPHVEETERESFAWLCASGMIPDEETVERYRRARFGDLAARTYPRVDREMLRLVTDWCMWLFAFDDGFCESVRHGRRPGKLVRELPELLRVLDDLTPPEHFRSPYARTLLEVRNRVAAHALPDQLDRWCAATRDYLYAQVWEAGNREADVVPTVEDYLFMRRRTGAMPPVVTLIDIAGRFHLTPEHWMHPQVRELTQLCYDLVVWDNDIFSYAKEQRHDRARHNLINVLVAHRGRSEEEALEEVLAMHRRAVDRMVELDAAVRAWAPREVIEFVQGLEHWVSGHIAYALASSRYTQP</sequence>
<organism evidence="3 4">
    <name type="scientific">Thermopolyspora flexuosa</name>
    <dbReference type="NCBI Taxonomy" id="103836"/>
    <lineage>
        <taxon>Bacteria</taxon>
        <taxon>Bacillati</taxon>
        <taxon>Actinomycetota</taxon>
        <taxon>Actinomycetes</taxon>
        <taxon>Streptosporangiales</taxon>
        <taxon>Streptosporangiaceae</taxon>
        <taxon>Thermopolyspora</taxon>
    </lineage>
</organism>